<dbReference type="InterPro" id="IPR000571">
    <property type="entry name" value="Znf_CCCH"/>
</dbReference>
<dbReference type="GO" id="GO:0015030">
    <property type="term" value="C:Cajal body"/>
    <property type="evidence" value="ECO:0007669"/>
    <property type="project" value="TreeGrafter"/>
</dbReference>
<keyword evidence="2" id="KW-0863">Zinc-finger</keyword>
<dbReference type="PANTHER" id="PTHR15092">
    <property type="entry name" value="POLY A -SPECIFIC RIBONUCLEASE/TARGET OF EGR1, MEMBER 1"/>
    <property type="match status" value="1"/>
</dbReference>
<evidence type="ECO:0000256" key="3">
    <source>
        <dbReference type="SAM" id="MobiDB-lite"/>
    </source>
</evidence>
<feature type="domain" description="C3H1-type" evidence="4">
    <location>
        <begin position="389"/>
        <end position="416"/>
    </location>
</feature>
<dbReference type="PANTHER" id="PTHR15092:SF37">
    <property type="entry name" value="TARGET OF EGR1 PROTEIN 1"/>
    <property type="match status" value="1"/>
</dbReference>
<dbReference type="GO" id="GO:0034472">
    <property type="term" value="P:snRNA 3'-end processing"/>
    <property type="evidence" value="ECO:0007669"/>
    <property type="project" value="TreeGrafter"/>
</dbReference>
<evidence type="ECO:0000259" key="4">
    <source>
        <dbReference type="PROSITE" id="PS50103"/>
    </source>
</evidence>
<dbReference type="WBParaSite" id="sdigi.contig139.g5100.t1">
    <property type="protein sequence ID" value="sdigi.contig139.g5100.t1"/>
    <property type="gene ID" value="sdigi.contig139.g5100"/>
</dbReference>
<keyword evidence="5" id="KW-1185">Reference proteome</keyword>
<feature type="zinc finger region" description="C3H1-type" evidence="2">
    <location>
        <begin position="389"/>
        <end position="416"/>
    </location>
</feature>
<dbReference type="InterPro" id="IPR051181">
    <property type="entry name" value="CAF1_poly(A)_ribonucleases"/>
</dbReference>
<organism evidence="5 6">
    <name type="scientific">Setaria digitata</name>
    <dbReference type="NCBI Taxonomy" id="48799"/>
    <lineage>
        <taxon>Eukaryota</taxon>
        <taxon>Metazoa</taxon>
        <taxon>Ecdysozoa</taxon>
        <taxon>Nematoda</taxon>
        <taxon>Chromadorea</taxon>
        <taxon>Rhabditida</taxon>
        <taxon>Spirurina</taxon>
        <taxon>Spiruromorpha</taxon>
        <taxon>Filarioidea</taxon>
        <taxon>Setariidae</taxon>
        <taxon>Setaria</taxon>
    </lineage>
</organism>
<comment type="similarity">
    <text evidence="1">Belongs to the CAF1 family.</text>
</comment>
<sequence length="580" mass="65533">MSPDSSPVHPTTPRTMKITAEFQSVLCGEIDSDNLGALVSFCGLNTVEMPKAQENAQEIRVLGQSSLNVLMVINKNGCSTSTQPPADKSSCLTSLSKSSFRTHKGHLSNIIVIDVNKENLKAIWPYLLVSIRNASFISLDLELSGLGIQKGWLSKSLEERYSVIRQGAQTRSIISVGIATFQLISRKETNAKKRLKYRCQVFNMLTLCTIPFVVEADGLQFLSKHKFDFNRWISLGIPYDNNTERGSTMKTLWHEILCINVPITLHNGLVDLAFIYQHFYSILPETFTEFVVNISDWFLLLNGTPGLYDSKYISEYITRFNASFLEYVFRKCQRENAIEQARNRVYVSVEFDFTPAETHLKDAIDVVDCNLPGNFDANASPEPCPINDEQKNSLCKRYSNYGFCRDRECSYVHNVDILLSIEDHKQAKIRERRKRRYDYESKLNELASTNDGENEPLSSTEKELGSVVDSATLGTILDQDTAKKAPINLSQATNLRQSIAGCHRAGVDSFMTGFAVIFMQRMHLLRSGNFDPNCGNRIALSGKMVPLIIHRSDYIKSAGDHIAKWIEIERERNRRTAAEN</sequence>
<name>A0A915PLE6_9BILA</name>
<evidence type="ECO:0000313" key="5">
    <source>
        <dbReference type="Proteomes" id="UP000887581"/>
    </source>
</evidence>
<feature type="region of interest" description="Disordered" evidence="3">
    <location>
        <begin position="444"/>
        <end position="463"/>
    </location>
</feature>
<feature type="compositionally biased region" description="Polar residues" evidence="3">
    <location>
        <begin position="446"/>
        <end position="459"/>
    </location>
</feature>
<dbReference type="Pfam" id="PF04857">
    <property type="entry name" value="CAF1"/>
    <property type="match status" value="1"/>
</dbReference>
<dbReference type="PROSITE" id="PS50103">
    <property type="entry name" value="ZF_C3H1"/>
    <property type="match status" value="1"/>
</dbReference>
<protein>
    <submittedName>
        <fullName evidence="6">C3H1-type domain-containing protein</fullName>
    </submittedName>
</protein>
<dbReference type="InterPro" id="IPR006941">
    <property type="entry name" value="RNase_CAF1"/>
</dbReference>
<proteinExistence type="inferred from homology"/>
<keyword evidence="2" id="KW-0479">Metal-binding</keyword>
<dbReference type="InterPro" id="IPR036397">
    <property type="entry name" value="RNaseH_sf"/>
</dbReference>
<dbReference type="GO" id="GO:0000175">
    <property type="term" value="F:3'-5'-RNA exonuclease activity"/>
    <property type="evidence" value="ECO:0007669"/>
    <property type="project" value="TreeGrafter"/>
</dbReference>
<dbReference type="InterPro" id="IPR012337">
    <property type="entry name" value="RNaseH-like_sf"/>
</dbReference>
<accession>A0A915PLE6</accession>
<reference evidence="6" key="1">
    <citation type="submission" date="2022-11" db="UniProtKB">
        <authorList>
            <consortium name="WormBaseParasite"/>
        </authorList>
    </citation>
    <scope>IDENTIFICATION</scope>
</reference>
<dbReference type="Gene3D" id="3.30.420.10">
    <property type="entry name" value="Ribonuclease H-like superfamily/Ribonuclease H"/>
    <property type="match status" value="1"/>
</dbReference>
<evidence type="ECO:0000313" key="6">
    <source>
        <dbReference type="WBParaSite" id="sdigi.contig139.g5100.t1"/>
    </source>
</evidence>
<dbReference type="GO" id="GO:0008270">
    <property type="term" value="F:zinc ion binding"/>
    <property type="evidence" value="ECO:0007669"/>
    <property type="project" value="UniProtKB-KW"/>
</dbReference>
<evidence type="ECO:0000256" key="1">
    <source>
        <dbReference type="ARBA" id="ARBA00008372"/>
    </source>
</evidence>
<dbReference type="GO" id="GO:0017069">
    <property type="term" value="F:snRNA binding"/>
    <property type="evidence" value="ECO:0007669"/>
    <property type="project" value="TreeGrafter"/>
</dbReference>
<dbReference type="SUPFAM" id="SSF53098">
    <property type="entry name" value="Ribonuclease H-like"/>
    <property type="match status" value="1"/>
</dbReference>
<dbReference type="AlphaFoldDB" id="A0A915PLE6"/>
<dbReference type="Proteomes" id="UP000887581">
    <property type="component" value="Unplaced"/>
</dbReference>
<keyword evidence="2" id="KW-0862">Zinc</keyword>
<evidence type="ECO:0000256" key="2">
    <source>
        <dbReference type="PROSITE-ProRule" id="PRU00723"/>
    </source>
</evidence>